<dbReference type="AlphaFoldDB" id="A0A931BBA1"/>
<accession>A0A931BBA1</accession>
<protein>
    <submittedName>
        <fullName evidence="2">Uncharacterized protein</fullName>
    </submittedName>
</protein>
<dbReference type="Proteomes" id="UP000657385">
    <property type="component" value="Unassembled WGS sequence"/>
</dbReference>
<dbReference type="RefSeq" id="WP_196198357.1">
    <property type="nucleotide sequence ID" value="NZ_JADPRT010000023.1"/>
</dbReference>
<evidence type="ECO:0000313" key="2">
    <source>
        <dbReference type="EMBL" id="MBF9073513.1"/>
    </source>
</evidence>
<keyword evidence="3" id="KW-1185">Reference proteome</keyword>
<evidence type="ECO:0000313" key="3">
    <source>
        <dbReference type="Proteomes" id="UP000657385"/>
    </source>
</evidence>
<gene>
    <name evidence="2" type="ORF">I2501_36415</name>
</gene>
<feature type="compositionally biased region" description="Polar residues" evidence="1">
    <location>
        <begin position="55"/>
        <end position="73"/>
    </location>
</feature>
<feature type="region of interest" description="Disordered" evidence="1">
    <location>
        <begin position="44"/>
        <end position="136"/>
    </location>
</feature>
<reference evidence="2" key="1">
    <citation type="submission" date="2020-11" db="EMBL/GenBank/DDBJ databases">
        <title>Isolation and identification of active actinomycetes.</title>
        <authorList>
            <person name="Yu B."/>
        </authorList>
    </citation>
    <scope>NUCLEOTIDE SEQUENCE</scope>
    <source>
        <strain evidence="2">NEAU-YB345</strain>
    </source>
</reference>
<name>A0A931BBA1_9ACTN</name>
<comment type="caution">
    <text evidence="2">The sequence shown here is derived from an EMBL/GenBank/DDBJ whole genome shotgun (WGS) entry which is preliminary data.</text>
</comment>
<organism evidence="2 3">
    <name type="scientific">Streptacidiphilus fuscans</name>
    <dbReference type="NCBI Taxonomy" id="2789292"/>
    <lineage>
        <taxon>Bacteria</taxon>
        <taxon>Bacillati</taxon>
        <taxon>Actinomycetota</taxon>
        <taxon>Actinomycetes</taxon>
        <taxon>Kitasatosporales</taxon>
        <taxon>Streptomycetaceae</taxon>
        <taxon>Streptacidiphilus</taxon>
    </lineage>
</organism>
<feature type="compositionally biased region" description="Low complexity" evidence="1">
    <location>
        <begin position="78"/>
        <end position="91"/>
    </location>
</feature>
<proteinExistence type="predicted"/>
<evidence type="ECO:0000256" key="1">
    <source>
        <dbReference type="SAM" id="MobiDB-lite"/>
    </source>
</evidence>
<sequence length="281" mass="27214">MPSLRNPVGPLPASIYWRRRLVVLAALAGAVVLVSVLAFGGGGGGKQASAGSVSTPVGSITPGPTSTGHGSNDGTAGGTNPSAPAGASSTPTPSPSGPPVVTLPGGDGSTGGSSSGSTSGGTGSTGSGGSGQAAPNLPGTMSLAVCNAADLDLSLNSNEQTYAASQLPLFRLDIANTAQSPCRIDLGQKSAVLTITADTGAQVWSSGDCPKDTSSQWYAVPAAADGPLQAAFGWGRTTSKPGCTPGTGGAAVPAGTYVVHIGINGVATQPWHSFKLAQFGS</sequence>
<dbReference type="EMBL" id="JADPRT010000023">
    <property type="protein sequence ID" value="MBF9073513.1"/>
    <property type="molecule type" value="Genomic_DNA"/>
</dbReference>
<feature type="compositionally biased region" description="Gly residues" evidence="1">
    <location>
        <begin position="105"/>
        <end position="131"/>
    </location>
</feature>